<feature type="non-terminal residue" evidence="3">
    <location>
        <position position="1"/>
    </location>
</feature>
<feature type="domain" description="Lipin N-terminal" evidence="2">
    <location>
        <begin position="4"/>
        <end position="76"/>
    </location>
</feature>
<dbReference type="PANTHER" id="PTHR12181:SF69">
    <property type="entry name" value="LNS2 (LIPIN_NED1_SMP2) PROTEIN"/>
    <property type="match status" value="1"/>
</dbReference>
<gene>
    <name evidence="3" type="ORF">V8G54_010440</name>
</gene>
<name>A0AAQ3NXJ4_VIGMU</name>
<reference evidence="3 4" key="1">
    <citation type="journal article" date="2023" name="Life. Sci Alliance">
        <title>Evolutionary insights into 3D genome organization and epigenetic landscape of Vigna mungo.</title>
        <authorList>
            <person name="Junaid A."/>
            <person name="Singh B."/>
            <person name="Bhatia S."/>
        </authorList>
    </citation>
    <scope>NUCLEOTIDE SEQUENCE [LARGE SCALE GENOMIC DNA]</scope>
    <source>
        <strain evidence="3">Urdbean</strain>
    </source>
</reference>
<dbReference type="InterPro" id="IPR007651">
    <property type="entry name" value="Lipin_N"/>
</dbReference>
<protein>
    <recommendedName>
        <fullName evidence="2">Lipin N-terminal domain-containing protein</fullName>
    </recommendedName>
</protein>
<dbReference type="AlphaFoldDB" id="A0AAQ3NXJ4"/>
<sequence>PFHPFGGVVDIVVVEQKDDSFKSSPWYVRFGKFHGILKLREKMVDISVDGVLADFQMHLDHKGEAYFLREFVAQEEDNLVFPPSSDNDKDEYSHRSKSCDYDAEGAAKVFDFGIMGFCSSLQICGLKLGFLCLQIVLAIWGLGQYRKPLSVPSLYRTVKTTTMSNLTTSTAERNVPPPKASSSHRKQRRPNLHREFSPNPEMQSATNNCKSCFLLSGS</sequence>
<evidence type="ECO:0000256" key="1">
    <source>
        <dbReference type="SAM" id="MobiDB-lite"/>
    </source>
</evidence>
<organism evidence="3 4">
    <name type="scientific">Vigna mungo</name>
    <name type="common">Black gram</name>
    <name type="synonym">Phaseolus mungo</name>
    <dbReference type="NCBI Taxonomy" id="3915"/>
    <lineage>
        <taxon>Eukaryota</taxon>
        <taxon>Viridiplantae</taxon>
        <taxon>Streptophyta</taxon>
        <taxon>Embryophyta</taxon>
        <taxon>Tracheophyta</taxon>
        <taxon>Spermatophyta</taxon>
        <taxon>Magnoliopsida</taxon>
        <taxon>eudicotyledons</taxon>
        <taxon>Gunneridae</taxon>
        <taxon>Pentapetalae</taxon>
        <taxon>rosids</taxon>
        <taxon>fabids</taxon>
        <taxon>Fabales</taxon>
        <taxon>Fabaceae</taxon>
        <taxon>Papilionoideae</taxon>
        <taxon>50 kb inversion clade</taxon>
        <taxon>NPAAA clade</taxon>
        <taxon>indigoferoid/millettioid clade</taxon>
        <taxon>Phaseoleae</taxon>
        <taxon>Vigna</taxon>
    </lineage>
</organism>
<dbReference type="EMBL" id="CP144698">
    <property type="protein sequence ID" value="WVZ17458.1"/>
    <property type="molecule type" value="Genomic_DNA"/>
</dbReference>
<dbReference type="Proteomes" id="UP001374535">
    <property type="component" value="Chromosome 3"/>
</dbReference>
<keyword evidence="4" id="KW-1185">Reference proteome</keyword>
<proteinExistence type="predicted"/>
<feature type="region of interest" description="Disordered" evidence="1">
    <location>
        <begin position="167"/>
        <end position="203"/>
    </location>
</feature>
<dbReference type="InterPro" id="IPR026058">
    <property type="entry name" value="LIPIN"/>
</dbReference>
<dbReference type="GO" id="GO:0008195">
    <property type="term" value="F:phosphatidate phosphatase activity"/>
    <property type="evidence" value="ECO:0007669"/>
    <property type="project" value="TreeGrafter"/>
</dbReference>
<evidence type="ECO:0000313" key="4">
    <source>
        <dbReference type="Proteomes" id="UP001374535"/>
    </source>
</evidence>
<evidence type="ECO:0000313" key="3">
    <source>
        <dbReference type="EMBL" id="WVZ17458.1"/>
    </source>
</evidence>
<feature type="compositionally biased region" description="Basic residues" evidence="1">
    <location>
        <begin position="182"/>
        <end position="191"/>
    </location>
</feature>
<dbReference type="PANTHER" id="PTHR12181">
    <property type="entry name" value="LIPIN"/>
    <property type="match status" value="1"/>
</dbReference>
<evidence type="ECO:0000259" key="2">
    <source>
        <dbReference type="Pfam" id="PF04571"/>
    </source>
</evidence>
<accession>A0AAQ3NXJ4</accession>
<dbReference type="Pfam" id="PF04571">
    <property type="entry name" value="Lipin_N"/>
    <property type="match status" value="1"/>
</dbReference>